<proteinExistence type="inferred from homology"/>
<dbReference type="GO" id="GO:0042973">
    <property type="term" value="F:glucan endo-1,3-beta-D-glucosidase activity"/>
    <property type="evidence" value="ECO:0007669"/>
    <property type="project" value="UniProtKB-EC"/>
</dbReference>
<comment type="similarity">
    <text evidence="2 6">Belongs to the glycosyl hydrolase 17 family.</text>
</comment>
<dbReference type="Gene3D" id="3.20.20.80">
    <property type="entry name" value="Glycosidases"/>
    <property type="match status" value="1"/>
</dbReference>
<evidence type="ECO:0000313" key="8">
    <source>
        <dbReference type="Proteomes" id="UP001058974"/>
    </source>
</evidence>
<gene>
    <name evidence="7" type="ORF">KIW84_010924</name>
</gene>
<dbReference type="GO" id="GO:0140662">
    <property type="term" value="F:ATP-dependent protein folding chaperone"/>
    <property type="evidence" value="ECO:0007669"/>
    <property type="project" value="InterPro"/>
</dbReference>
<dbReference type="EMBL" id="JAMSHJ010000001">
    <property type="protein sequence ID" value="KAI5441650.1"/>
    <property type="molecule type" value="Genomic_DNA"/>
</dbReference>
<sequence length="259" mass="28764">MLSFLAPTYFDDAQRQATTDVDVIVGFNGARILSEPDATAENTEAYGNNTIQRVWNDFGPPSQPNIQINTYIYELFKEDKRSGPISKIFWGRMYQLAMLAHHQALLMATVSKSTGINLKYPTEAPAPQSTSTLVNIHTGPSEVKRLKNNSLHRMASATEAENRFLESLMFGNRSGPAINNLVLSEGFEGFAGNNSGNLGLTGVDNGNNIYLLAKRMEFERQMSSPNSYPYWSRQDATSLCSKIRCPRCVTAFKALVFSE</sequence>
<comment type="catalytic activity">
    <reaction evidence="1">
        <text>Hydrolysis of (1-&gt;3)-beta-D-glucosidic linkages in (1-&gt;3)-beta-D-glucans.</text>
        <dbReference type="EC" id="3.2.1.39"/>
    </reaction>
</comment>
<dbReference type="InterPro" id="IPR000490">
    <property type="entry name" value="Glyco_hydro_17"/>
</dbReference>
<dbReference type="GO" id="GO:0005524">
    <property type="term" value="F:ATP binding"/>
    <property type="evidence" value="ECO:0007669"/>
    <property type="project" value="UniProtKB-KW"/>
</dbReference>
<dbReference type="PANTHER" id="PTHR47471">
    <property type="entry name" value="GYF DOMAIN-CONTAINING PROTEIN"/>
    <property type="match status" value="1"/>
</dbReference>
<dbReference type="AlphaFoldDB" id="A0A9D5BE44"/>
<keyword evidence="5" id="KW-0326">Glycosidase</keyword>
<evidence type="ECO:0000256" key="5">
    <source>
        <dbReference type="ARBA" id="ARBA00023295"/>
    </source>
</evidence>
<accession>A0A9D5BE44</accession>
<dbReference type="GO" id="GO:0005975">
    <property type="term" value="P:carbohydrate metabolic process"/>
    <property type="evidence" value="ECO:0007669"/>
    <property type="project" value="InterPro"/>
</dbReference>
<dbReference type="PANTHER" id="PTHR47471:SF1">
    <property type="entry name" value="PROTEIN ESSENTIAL FOR POTEXVIRUS ACCUMULATION 1"/>
    <property type="match status" value="1"/>
</dbReference>
<evidence type="ECO:0000256" key="2">
    <source>
        <dbReference type="ARBA" id="ARBA00008773"/>
    </source>
</evidence>
<protein>
    <recommendedName>
        <fullName evidence="3">glucan endo-1,3-beta-D-glucosidase</fullName>
        <ecNumber evidence="3">3.2.1.39</ecNumber>
    </recommendedName>
</protein>
<keyword evidence="8" id="KW-1185">Reference proteome</keyword>
<organism evidence="7 8">
    <name type="scientific">Pisum sativum</name>
    <name type="common">Garden pea</name>
    <name type="synonym">Lathyrus oleraceus</name>
    <dbReference type="NCBI Taxonomy" id="3888"/>
    <lineage>
        <taxon>Eukaryota</taxon>
        <taxon>Viridiplantae</taxon>
        <taxon>Streptophyta</taxon>
        <taxon>Embryophyta</taxon>
        <taxon>Tracheophyta</taxon>
        <taxon>Spermatophyta</taxon>
        <taxon>Magnoliopsida</taxon>
        <taxon>eudicotyledons</taxon>
        <taxon>Gunneridae</taxon>
        <taxon>Pentapetalae</taxon>
        <taxon>rosids</taxon>
        <taxon>fabids</taxon>
        <taxon>Fabales</taxon>
        <taxon>Fabaceae</taxon>
        <taxon>Papilionoideae</taxon>
        <taxon>50 kb inversion clade</taxon>
        <taxon>NPAAA clade</taxon>
        <taxon>Hologalegina</taxon>
        <taxon>IRL clade</taxon>
        <taxon>Fabeae</taxon>
        <taxon>Lathyrus</taxon>
    </lineage>
</organism>
<keyword evidence="4" id="KW-0378">Hydrolase</keyword>
<dbReference type="Pfam" id="PF00332">
    <property type="entry name" value="Glyco_hydro_17"/>
    <property type="match status" value="1"/>
</dbReference>
<evidence type="ECO:0000313" key="7">
    <source>
        <dbReference type="EMBL" id="KAI5441650.1"/>
    </source>
</evidence>
<evidence type="ECO:0000256" key="3">
    <source>
        <dbReference type="ARBA" id="ARBA00012780"/>
    </source>
</evidence>
<comment type="caution">
    <text evidence="7">The sequence shown here is derived from an EMBL/GenBank/DDBJ whole genome shotgun (WGS) entry which is preliminary data.</text>
</comment>
<dbReference type="Proteomes" id="UP001058974">
    <property type="component" value="Chromosome 1"/>
</dbReference>
<name>A0A9D5BE44_PEA</name>
<evidence type="ECO:0000256" key="6">
    <source>
        <dbReference type="RuleBase" id="RU004335"/>
    </source>
</evidence>
<dbReference type="Gramene" id="Psat01G0092400-T1">
    <property type="protein sequence ID" value="KAI5441650.1"/>
    <property type="gene ID" value="KIW84_010924"/>
</dbReference>
<evidence type="ECO:0000256" key="4">
    <source>
        <dbReference type="ARBA" id="ARBA00022801"/>
    </source>
</evidence>
<dbReference type="EC" id="3.2.1.39" evidence="3"/>
<reference evidence="7 8" key="1">
    <citation type="journal article" date="2022" name="Nat. Genet.">
        <title>Improved pea reference genome and pan-genome highlight genomic features and evolutionary characteristics.</title>
        <authorList>
            <person name="Yang T."/>
            <person name="Liu R."/>
            <person name="Luo Y."/>
            <person name="Hu S."/>
            <person name="Wang D."/>
            <person name="Wang C."/>
            <person name="Pandey M.K."/>
            <person name="Ge S."/>
            <person name="Xu Q."/>
            <person name="Li N."/>
            <person name="Li G."/>
            <person name="Huang Y."/>
            <person name="Saxena R.K."/>
            <person name="Ji Y."/>
            <person name="Li M."/>
            <person name="Yan X."/>
            <person name="He Y."/>
            <person name="Liu Y."/>
            <person name="Wang X."/>
            <person name="Xiang C."/>
            <person name="Varshney R.K."/>
            <person name="Ding H."/>
            <person name="Gao S."/>
            <person name="Zong X."/>
        </authorList>
    </citation>
    <scope>NUCLEOTIDE SEQUENCE [LARGE SCALE GENOMIC DNA]</scope>
    <source>
        <strain evidence="7 8">cv. Zhongwan 6</strain>
    </source>
</reference>
<evidence type="ECO:0000256" key="1">
    <source>
        <dbReference type="ARBA" id="ARBA00000382"/>
    </source>
</evidence>